<accession>A0ACB8BGM2</accession>
<protein>
    <submittedName>
        <fullName evidence="1">Uncharacterized protein</fullName>
    </submittedName>
</protein>
<dbReference type="Proteomes" id="UP000790709">
    <property type="component" value="Unassembled WGS sequence"/>
</dbReference>
<gene>
    <name evidence="1" type="ORF">BV22DRAFT_1035153</name>
</gene>
<evidence type="ECO:0000313" key="2">
    <source>
        <dbReference type="Proteomes" id="UP000790709"/>
    </source>
</evidence>
<dbReference type="EMBL" id="MU266425">
    <property type="protein sequence ID" value="KAH7924408.1"/>
    <property type="molecule type" value="Genomic_DNA"/>
</dbReference>
<sequence>MTLPDDALGVPDALETMEETTDDSEDNTDESDDSTEDGALENVLGGGPPELREESIDLAEIGLREHVELTQGLRSATRWTYEVVCRLRALRLRQSLQ</sequence>
<proteinExistence type="predicted"/>
<comment type="caution">
    <text evidence="1">The sequence shown here is derived from an EMBL/GenBank/DDBJ whole genome shotgun (WGS) entry which is preliminary data.</text>
</comment>
<evidence type="ECO:0000313" key="1">
    <source>
        <dbReference type="EMBL" id="KAH7924408.1"/>
    </source>
</evidence>
<reference evidence="1" key="1">
    <citation type="journal article" date="2021" name="New Phytol.">
        <title>Evolutionary innovations through gain and loss of genes in the ectomycorrhizal Boletales.</title>
        <authorList>
            <person name="Wu G."/>
            <person name="Miyauchi S."/>
            <person name="Morin E."/>
            <person name="Kuo A."/>
            <person name="Drula E."/>
            <person name="Varga T."/>
            <person name="Kohler A."/>
            <person name="Feng B."/>
            <person name="Cao Y."/>
            <person name="Lipzen A."/>
            <person name="Daum C."/>
            <person name="Hundley H."/>
            <person name="Pangilinan J."/>
            <person name="Johnson J."/>
            <person name="Barry K."/>
            <person name="LaButti K."/>
            <person name="Ng V."/>
            <person name="Ahrendt S."/>
            <person name="Min B."/>
            <person name="Choi I.G."/>
            <person name="Park H."/>
            <person name="Plett J.M."/>
            <person name="Magnuson J."/>
            <person name="Spatafora J.W."/>
            <person name="Nagy L.G."/>
            <person name="Henrissat B."/>
            <person name="Grigoriev I.V."/>
            <person name="Yang Z.L."/>
            <person name="Xu J."/>
            <person name="Martin F.M."/>
        </authorList>
    </citation>
    <scope>NUCLEOTIDE SEQUENCE</scope>
    <source>
        <strain evidence="1">KUC20120723A-06</strain>
    </source>
</reference>
<name>A0ACB8BGM2_9AGAM</name>
<keyword evidence="2" id="KW-1185">Reference proteome</keyword>
<organism evidence="1 2">
    <name type="scientific">Leucogyrophana mollusca</name>
    <dbReference type="NCBI Taxonomy" id="85980"/>
    <lineage>
        <taxon>Eukaryota</taxon>
        <taxon>Fungi</taxon>
        <taxon>Dikarya</taxon>
        <taxon>Basidiomycota</taxon>
        <taxon>Agaricomycotina</taxon>
        <taxon>Agaricomycetes</taxon>
        <taxon>Agaricomycetidae</taxon>
        <taxon>Boletales</taxon>
        <taxon>Boletales incertae sedis</taxon>
        <taxon>Leucogyrophana</taxon>
    </lineage>
</organism>